<dbReference type="InterPro" id="IPR011009">
    <property type="entry name" value="Kinase-like_dom_sf"/>
</dbReference>
<dbReference type="PANTHER" id="PTHR44167">
    <property type="entry name" value="OVARIAN-SPECIFIC SERINE/THREONINE-PROTEIN KINASE LOK-RELATED"/>
    <property type="match status" value="1"/>
</dbReference>
<dbReference type="EMBL" id="KZ679690">
    <property type="protein sequence ID" value="PTB49955.1"/>
    <property type="molecule type" value="Genomic_DNA"/>
</dbReference>
<dbReference type="GO" id="GO:0005524">
    <property type="term" value="F:ATP binding"/>
    <property type="evidence" value="ECO:0007669"/>
    <property type="project" value="InterPro"/>
</dbReference>
<reference evidence="2 3" key="1">
    <citation type="submission" date="2016-07" db="EMBL/GenBank/DDBJ databases">
        <title>Multiple horizontal gene transfer events from other fungi enriched the ability of initially mycotrophic Trichoderma (Ascomycota) to feed on dead plant biomass.</title>
        <authorList>
            <consortium name="DOE Joint Genome Institute"/>
            <person name="Aerts A."/>
            <person name="Atanasova L."/>
            <person name="Chenthamara K."/>
            <person name="Zhang J."/>
            <person name="Grujic M."/>
            <person name="Henrissat B."/>
            <person name="Kuo A."/>
            <person name="Salamov A."/>
            <person name="Lipzen A."/>
            <person name="Labutti K."/>
            <person name="Barry K."/>
            <person name="Miao Y."/>
            <person name="Rahimi M.J."/>
            <person name="Shen Q."/>
            <person name="Grigoriev I.V."/>
            <person name="Kubicek C.P."/>
            <person name="Druzhinina I.S."/>
        </authorList>
    </citation>
    <scope>NUCLEOTIDE SEQUENCE [LARGE SCALE GENOMIC DNA]</scope>
    <source>
        <strain evidence="2 3">CBS 226.95</strain>
    </source>
</reference>
<dbReference type="GeneID" id="36633431"/>
<dbReference type="SUPFAM" id="SSF56112">
    <property type="entry name" value="Protein kinase-like (PK-like)"/>
    <property type="match status" value="1"/>
</dbReference>
<dbReference type="GO" id="GO:0044773">
    <property type="term" value="P:mitotic DNA damage checkpoint signaling"/>
    <property type="evidence" value="ECO:0007669"/>
    <property type="project" value="TreeGrafter"/>
</dbReference>
<sequence length="277" mass="31190">MIEITTPTDLCSRCEWIVESNGDETPWTSFAIVDSDNNAYYGVKERMRVNELTVEVVKDNVRPVPDEEIYPGFPVTGLTAAANDYSGRYVKRTAWVDYEDVKGTTFLARLMLQEAHTMELLAQRPHPSIVSYHGCQVKRGRITGLVLETFPLKYDLGFAAQRPELFKGLVDKNRIMSGLRAAVDQLHSIGLAHNDINPANIMLGEEGEPKLIDFGSCQPIGHHLMSCGTPGWYKDIFHLSNTAHDDYSLELLGPWLEKKCLLRRNKNGYVSGMLDEK</sequence>
<gene>
    <name evidence="2" type="ORF">M431DRAFT_96660</name>
</gene>
<dbReference type="GO" id="GO:0005634">
    <property type="term" value="C:nucleus"/>
    <property type="evidence" value="ECO:0007669"/>
    <property type="project" value="TreeGrafter"/>
</dbReference>
<keyword evidence="3" id="KW-1185">Reference proteome</keyword>
<dbReference type="GO" id="GO:0004674">
    <property type="term" value="F:protein serine/threonine kinase activity"/>
    <property type="evidence" value="ECO:0007669"/>
    <property type="project" value="TreeGrafter"/>
</dbReference>
<proteinExistence type="predicted"/>
<organism evidence="2 3">
    <name type="scientific">Trichoderma harzianum CBS 226.95</name>
    <dbReference type="NCBI Taxonomy" id="983964"/>
    <lineage>
        <taxon>Eukaryota</taxon>
        <taxon>Fungi</taxon>
        <taxon>Dikarya</taxon>
        <taxon>Ascomycota</taxon>
        <taxon>Pezizomycotina</taxon>
        <taxon>Sordariomycetes</taxon>
        <taxon>Hypocreomycetidae</taxon>
        <taxon>Hypocreales</taxon>
        <taxon>Hypocreaceae</taxon>
        <taxon>Trichoderma</taxon>
    </lineage>
</organism>
<evidence type="ECO:0000313" key="2">
    <source>
        <dbReference type="EMBL" id="PTB49955.1"/>
    </source>
</evidence>
<dbReference type="STRING" id="983964.A0A2T3ZYR0"/>
<evidence type="ECO:0000259" key="1">
    <source>
        <dbReference type="PROSITE" id="PS50011"/>
    </source>
</evidence>
<protein>
    <recommendedName>
        <fullName evidence="1">Protein kinase domain-containing protein</fullName>
    </recommendedName>
</protein>
<dbReference type="Proteomes" id="UP000241690">
    <property type="component" value="Unassembled WGS sequence"/>
</dbReference>
<dbReference type="PANTHER" id="PTHR44167:SF24">
    <property type="entry name" value="SERINE_THREONINE-PROTEIN KINASE CHK2"/>
    <property type="match status" value="1"/>
</dbReference>
<dbReference type="RefSeq" id="XP_024769632.1">
    <property type="nucleotide sequence ID" value="XM_024924848.1"/>
</dbReference>
<dbReference type="PROSITE" id="PS50011">
    <property type="entry name" value="PROTEIN_KINASE_DOM"/>
    <property type="match status" value="1"/>
</dbReference>
<dbReference type="AlphaFoldDB" id="A0A2T3ZYR0"/>
<dbReference type="Gene3D" id="1.10.510.10">
    <property type="entry name" value="Transferase(Phosphotransferase) domain 1"/>
    <property type="match status" value="1"/>
</dbReference>
<dbReference type="Pfam" id="PF00069">
    <property type="entry name" value="Pkinase"/>
    <property type="match status" value="1"/>
</dbReference>
<evidence type="ECO:0000313" key="3">
    <source>
        <dbReference type="Proteomes" id="UP000241690"/>
    </source>
</evidence>
<feature type="domain" description="Protein kinase" evidence="1">
    <location>
        <begin position="30"/>
        <end position="277"/>
    </location>
</feature>
<name>A0A2T3ZYR0_TRIHA</name>
<dbReference type="InterPro" id="IPR000719">
    <property type="entry name" value="Prot_kinase_dom"/>
</dbReference>
<accession>A0A2T3ZYR0</accession>